<organism evidence="2 3">
    <name type="scientific">Halarchaeum salinum</name>
    <dbReference type="NCBI Taxonomy" id="489912"/>
    <lineage>
        <taxon>Archaea</taxon>
        <taxon>Methanobacteriati</taxon>
        <taxon>Methanobacteriota</taxon>
        <taxon>Stenosarchaea group</taxon>
        <taxon>Halobacteria</taxon>
        <taxon>Halobacteriales</taxon>
        <taxon>Halobacteriaceae</taxon>
    </lineage>
</organism>
<dbReference type="RefSeq" id="WP_211313553.1">
    <property type="nucleotide sequence ID" value="NZ_BAAABL010000058.1"/>
</dbReference>
<name>A0AAV3S999_9EURY</name>
<reference evidence="2 3" key="1">
    <citation type="journal article" date="2019" name="Int. J. Syst. Evol. Microbiol.">
        <title>The Global Catalogue of Microorganisms (GCM) 10K type strain sequencing project: providing services to taxonomists for standard genome sequencing and annotation.</title>
        <authorList>
            <consortium name="The Broad Institute Genomics Platform"/>
            <consortium name="The Broad Institute Genome Sequencing Center for Infectious Disease"/>
            <person name="Wu L."/>
            <person name="Ma J."/>
        </authorList>
    </citation>
    <scope>NUCLEOTIDE SEQUENCE [LARGE SCALE GENOMIC DNA]</scope>
    <source>
        <strain evidence="2 3">JCM 16330</strain>
    </source>
</reference>
<feature type="compositionally biased region" description="Polar residues" evidence="1">
    <location>
        <begin position="84"/>
        <end position="96"/>
    </location>
</feature>
<comment type="caution">
    <text evidence="2">The sequence shown here is derived from an EMBL/GenBank/DDBJ whole genome shotgun (WGS) entry which is preliminary data.</text>
</comment>
<gene>
    <name evidence="2" type="ORF">GCM10009066_19440</name>
</gene>
<evidence type="ECO:0000313" key="3">
    <source>
        <dbReference type="Proteomes" id="UP001500837"/>
    </source>
</evidence>
<dbReference type="EMBL" id="BAAABL010000058">
    <property type="protein sequence ID" value="GAA0305677.1"/>
    <property type="molecule type" value="Genomic_DNA"/>
</dbReference>
<dbReference type="Proteomes" id="UP001500837">
    <property type="component" value="Unassembled WGS sequence"/>
</dbReference>
<evidence type="ECO:0000256" key="1">
    <source>
        <dbReference type="SAM" id="MobiDB-lite"/>
    </source>
</evidence>
<proteinExistence type="predicted"/>
<protein>
    <submittedName>
        <fullName evidence="2">Uncharacterized protein</fullName>
    </submittedName>
</protein>
<accession>A0AAV3S999</accession>
<evidence type="ECO:0000313" key="2">
    <source>
        <dbReference type="EMBL" id="GAA0305677.1"/>
    </source>
</evidence>
<dbReference type="AlphaFoldDB" id="A0AAV3S999"/>
<feature type="region of interest" description="Disordered" evidence="1">
    <location>
        <begin position="70"/>
        <end position="96"/>
    </location>
</feature>
<keyword evidence="3" id="KW-1185">Reference proteome</keyword>
<sequence>MTDPFDHLPNSSIDTATNYATSQYRGDVYWKRQRNGVPRDPEEQIRRLRQRVATLEETVDGLLRDHKGLDASTRAKLHRERQGMGTTVSTPEVSNS</sequence>